<keyword evidence="1" id="KW-0472">Membrane</keyword>
<keyword evidence="3" id="KW-1185">Reference proteome</keyword>
<evidence type="ECO:0000313" key="2">
    <source>
        <dbReference type="EMBL" id="UPM44758.1"/>
    </source>
</evidence>
<dbReference type="Proteomes" id="UP000831768">
    <property type="component" value="Plasmid unnamed2"/>
</dbReference>
<accession>A0A8U0A8E1</accession>
<feature type="transmembrane region" description="Helical" evidence="1">
    <location>
        <begin position="6"/>
        <end position="23"/>
    </location>
</feature>
<proteinExistence type="predicted"/>
<dbReference type="Pfam" id="PF12650">
    <property type="entry name" value="DUF3784"/>
    <property type="match status" value="1"/>
</dbReference>
<dbReference type="InterPro" id="IPR017259">
    <property type="entry name" value="UCP037672"/>
</dbReference>
<organism evidence="2 3">
    <name type="scientific">Halocatena salina</name>
    <dbReference type="NCBI Taxonomy" id="2934340"/>
    <lineage>
        <taxon>Archaea</taxon>
        <taxon>Methanobacteriati</taxon>
        <taxon>Methanobacteriota</taxon>
        <taxon>Stenosarchaea group</taxon>
        <taxon>Halobacteria</taxon>
        <taxon>Halobacteriales</taxon>
        <taxon>Natronomonadaceae</taxon>
        <taxon>Halocatena</taxon>
    </lineage>
</organism>
<gene>
    <name evidence="2" type="ORF">MW046_15260</name>
</gene>
<keyword evidence="1" id="KW-1133">Transmembrane helix</keyword>
<protein>
    <submittedName>
        <fullName evidence="2">DUF3784 domain-containing protein</fullName>
    </submittedName>
</protein>
<reference evidence="2" key="1">
    <citation type="submission" date="2022-04" db="EMBL/GenBank/DDBJ databases">
        <title>Halocatena sp. nov., isolated from a salt lake.</title>
        <authorList>
            <person name="Cui H.-L."/>
        </authorList>
    </citation>
    <scope>NUCLEOTIDE SEQUENCE</scope>
    <source>
        <strain evidence="2">AD-1</strain>
        <plasmid evidence="2">unnamed2</plasmid>
    </source>
</reference>
<dbReference type="RefSeq" id="WP_247995412.1">
    <property type="nucleotide sequence ID" value="NZ_CP096021.1"/>
</dbReference>
<dbReference type="GeneID" id="71929433"/>
<dbReference type="AlphaFoldDB" id="A0A8U0A8E1"/>
<keyword evidence="2" id="KW-0614">Plasmid</keyword>
<evidence type="ECO:0000256" key="1">
    <source>
        <dbReference type="SAM" id="Phobius"/>
    </source>
</evidence>
<geneLocation type="plasmid" evidence="2 3">
    <name>unnamed2</name>
</geneLocation>
<keyword evidence="1" id="KW-0812">Transmembrane</keyword>
<feature type="transmembrane region" description="Helical" evidence="1">
    <location>
        <begin position="44"/>
        <end position="67"/>
    </location>
</feature>
<evidence type="ECO:0000313" key="3">
    <source>
        <dbReference type="Proteomes" id="UP000831768"/>
    </source>
</evidence>
<sequence length="99" mass="10997">MTIERLAIVSASGVFIAVLGYLIKNKGMMNLIAGYDSSEVSDDVGLANFIGRNLYAIAALTFCVGVFDYYGFEQIWIIYVIILFGSVVWMSRHSGQYTH</sequence>
<dbReference type="EMBL" id="CP096021">
    <property type="protein sequence ID" value="UPM44758.1"/>
    <property type="molecule type" value="Genomic_DNA"/>
</dbReference>
<dbReference type="KEGG" id="haad:MW046_15260"/>
<name>A0A8U0A8E1_9EURY</name>
<feature type="transmembrane region" description="Helical" evidence="1">
    <location>
        <begin position="73"/>
        <end position="91"/>
    </location>
</feature>